<evidence type="ECO:0000313" key="3">
    <source>
        <dbReference type="Proteomes" id="UP001149074"/>
    </source>
</evidence>
<dbReference type="GeneID" id="81359957"/>
<keyword evidence="3" id="KW-1185">Reference proteome</keyword>
<gene>
    <name evidence="2" type="ORF">N7532_008486</name>
</gene>
<evidence type="ECO:0000256" key="1">
    <source>
        <dbReference type="SAM" id="MobiDB-lite"/>
    </source>
</evidence>
<reference evidence="2" key="1">
    <citation type="submission" date="2022-11" db="EMBL/GenBank/DDBJ databases">
        <authorList>
            <person name="Petersen C."/>
        </authorList>
    </citation>
    <scope>NUCLEOTIDE SEQUENCE</scope>
    <source>
        <strain evidence="2">IBT 30761</strain>
    </source>
</reference>
<proteinExistence type="predicted"/>
<dbReference type="AlphaFoldDB" id="A0A9W9EXH2"/>
<feature type="region of interest" description="Disordered" evidence="1">
    <location>
        <begin position="97"/>
        <end position="116"/>
    </location>
</feature>
<feature type="compositionally biased region" description="Basic and acidic residues" evidence="1">
    <location>
        <begin position="101"/>
        <end position="110"/>
    </location>
</feature>
<evidence type="ECO:0000313" key="2">
    <source>
        <dbReference type="EMBL" id="KAJ5089802.1"/>
    </source>
</evidence>
<dbReference type="EMBL" id="JAPQKI010000009">
    <property type="protein sequence ID" value="KAJ5089802.1"/>
    <property type="molecule type" value="Genomic_DNA"/>
</dbReference>
<accession>A0A9W9EXH2</accession>
<dbReference type="RefSeq" id="XP_056471784.1">
    <property type="nucleotide sequence ID" value="XM_056620978.1"/>
</dbReference>
<comment type="caution">
    <text evidence="2">The sequence shown here is derived from an EMBL/GenBank/DDBJ whole genome shotgun (WGS) entry which is preliminary data.</text>
</comment>
<name>A0A9W9EXH2_9EURO</name>
<reference evidence="2" key="2">
    <citation type="journal article" date="2023" name="IMA Fungus">
        <title>Comparative genomic study of the Penicillium genus elucidates a diverse pangenome and 15 lateral gene transfer events.</title>
        <authorList>
            <person name="Petersen C."/>
            <person name="Sorensen T."/>
            <person name="Nielsen M.R."/>
            <person name="Sondergaard T.E."/>
            <person name="Sorensen J.L."/>
            <person name="Fitzpatrick D.A."/>
            <person name="Frisvad J.C."/>
            <person name="Nielsen K.L."/>
        </authorList>
    </citation>
    <scope>NUCLEOTIDE SEQUENCE</scope>
    <source>
        <strain evidence="2">IBT 30761</strain>
    </source>
</reference>
<organism evidence="2 3">
    <name type="scientific">Penicillium argentinense</name>
    <dbReference type="NCBI Taxonomy" id="1131581"/>
    <lineage>
        <taxon>Eukaryota</taxon>
        <taxon>Fungi</taxon>
        <taxon>Dikarya</taxon>
        <taxon>Ascomycota</taxon>
        <taxon>Pezizomycotina</taxon>
        <taxon>Eurotiomycetes</taxon>
        <taxon>Eurotiomycetidae</taxon>
        <taxon>Eurotiales</taxon>
        <taxon>Aspergillaceae</taxon>
        <taxon>Penicillium</taxon>
    </lineage>
</organism>
<protein>
    <submittedName>
        <fullName evidence="2">Uncharacterized protein</fullName>
    </submittedName>
</protein>
<sequence length="136" mass="14476">MRSEMLFGNPEAFFAVVVEPDQIGAVKVRVCIAPTVANLASLTPVIRSSIAPRSGKKLPASRGRLFRGSLGLQKATVGTHSPWKWGFAGLRAGVAGRGGKYPKDPKEGAPERFPPNTRGLRINVDDILQESLLAAG</sequence>
<dbReference type="Proteomes" id="UP001149074">
    <property type="component" value="Unassembled WGS sequence"/>
</dbReference>